<proteinExistence type="predicted"/>
<dbReference type="KEGG" id="dtn:DTL3_1283"/>
<reference evidence="2" key="1">
    <citation type="submission" date="2014-11" db="EMBL/GenBank/DDBJ databases">
        <authorList>
            <person name="Wibberg D."/>
        </authorList>
    </citation>
    <scope>NUCLEOTIDE SEQUENCE [LARGE SCALE GENOMIC DNA]</scope>
    <source>
        <strain evidence="2">L3</strain>
    </source>
</reference>
<dbReference type="EMBL" id="LN824141">
    <property type="protein sequence ID" value="CEP78580.1"/>
    <property type="molecule type" value="Genomic_DNA"/>
</dbReference>
<organism evidence="1 2">
    <name type="scientific">Defluviitoga tunisiensis</name>
    <dbReference type="NCBI Taxonomy" id="1006576"/>
    <lineage>
        <taxon>Bacteria</taxon>
        <taxon>Thermotogati</taxon>
        <taxon>Thermotogota</taxon>
        <taxon>Thermotogae</taxon>
        <taxon>Petrotogales</taxon>
        <taxon>Petrotogaceae</taxon>
        <taxon>Defluviitoga</taxon>
    </lineage>
</organism>
<name>A0A0C7P2M4_DEFTU</name>
<dbReference type="OrthoDB" id="48822at2"/>
<dbReference type="AlphaFoldDB" id="A0A0C7P2M4"/>
<dbReference type="HOGENOM" id="CLU_2218753_0_0_0"/>
<evidence type="ECO:0000313" key="2">
    <source>
        <dbReference type="Proteomes" id="UP000032809"/>
    </source>
</evidence>
<dbReference type="Proteomes" id="UP000032809">
    <property type="component" value="Chromosome I"/>
</dbReference>
<protein>
    <submittedName>
        <fullName evidence="1">Uncharacterized protein</fullName>
    </submittedName>
</protein>
<gene>
    <name evidence="1" type="ORF">DTL3_1283</name>
</gene>
<accession>A0A0C7P2M4</accession>
<evidence type="ECO:0000313" key="1">
    <source>
        <dbReference type="EMBL" id="CEP78580.1"/>
    </source>
</evidence>
<keyword evidence="2" id="KW-1185">Reference proteome</keyword>
<dbReference type="RefSeq" id="WP_045087999.1">
    <property type="nucleotide sequence ID" value="NZ_LN824141.1"/>
</dbReference>
<sequence>MISLKDKLILKALHKQFNNQVPSLFSEIAYKGKDKFLFFVFINKSDESFESTSYDIIENDNSIDFILHKNDKTYKLNVEKIYNFKSYFYVEMNDLAEIHEVVEFVF</sequence>